<dbReference type="PANTHER" id="PTHR43537:SF49">
    <property type="entry name" value="TRANSCRIPTIONAL REGULATORY PROTEIN"/>
    <property type="match status" value="1"/>
</dbReference>
<evidence type="ECO:0000313" key="5">
    <source>
        <dbReference type="EMBL" id="SVC76985.1"/>
    </source>
</evidence>
<dbReference type="InterPro" id="IPR036390">
    <property type="entry name" value="WH_DNA-bd_sf"/>
</dbReference>
<dbReference type="GO" id="GO:0003677">
    <property type="term" value="F:DNA binding"/>
    <property type="evidence" value="ECO:0007669"/>
    <property type="project" value="UniProtKB-KW"/>
</dbReference>
<evidence type="ECO:0000256" key="2">
    <source>
        <dbReference type="ARBA" id="ARBA00023125"/>
    </source>
</evidence>
<dbReference type="GO" id="GO:0003700">
    <property type="term" value="F:DNA-binding transcription factor activity"/>
    <property type="evidence" value="ECO:0007669"/>
    <property type="project" value="InterPro"/>
</dbReference>
<gene>
    <name evidence="5" type="ORF">METZ01_LOCUS329839</name>
</gene>
<reference evidence="5" key="1">
    <citation type="submission" date="2018-05" db="EMBL/GenBank/DDBJ databases">
        <authorList>
            <person name="Lanie J.A."/>
            <person name="Ng W.-L."/>
            <person name="Kazmierczak K.M."/>
            <person name="Andrzejewski T.M."/>
            <person name="Davidsen T.M."/>
            <person name="Wayne K.J."/>
            <person name="Tettelin H."/>
            <person name="Glass J.I."/>
            <person name="Rusch D."/>
            <person name="Podicherti R."/>
            <person name="Tsui H.-C.T."/>
            <person name="Winkler M.E."/>
        </authorList>
    </citation>
    <scope>NUCLEOTIDE SEQUENCE</scope>
</reference>
<evidence type="ECO:0000256" key="3">
    <source>
        <dbReference type="ARBA" id="ARBA00023163"/>
    </source>
</evidence>
<sequence length="218" mass="25424">MNKIEKQQNTPEEQVARELEEDIIFGRLKPGVRLREDALLERFGSTRHFIRQALTRLERAGIVTHERNRGAKVRSFSSVEVRQVYNVRELLQRQAALNISLPVSPEIVSRLKEINQEYRDCIATDNRRGIHENNDIFHKVFYSACDNPHLIDLVRDYMDITLAIRAKNLADPGLLQVSIAHHDLMIKYLQGSDNWVLAELCVEHIRPSKERYLEMLED</sequence>
<dbReference type="AlphaFoldDB" id="A0A382PWE1"/>
<dbReference type="SUPFAM" id="SSF46785">
    <property type="entry name" value="Winged helix' DNA-binding domain"/>
    <property type="match status" value="1"/>
</dbReference>
<dbReference type="InterPro" id="IPR000524">
    <property type="entry name" value="Tscrpt_reg_HTH_GntR"/>
</dbReference>
<keyword evidence="1" id="KW-0805">Transcription regulation</keyword>
<dbReference type="InterPro" id="IPR036388">
    <property type="entry name" value="WH-like_DNA-bd_sf"/>
</dbReference>
<protein>
    <recommendedName>
        <fullName evidence="4">HTH gntR-type domain-containing protein</fullName>
    </recommendedName>
</protein>
<dbReference type="CDD" id="cd07377">
    <property type="entry name" value="WHTH_GntR"/>
    <property type="match status" value="1"/>
</dbReference>
<dbReference type="EMBL" id="UINC01109869">
    <property type="protein sequence ID" value="SVC76985.1"/>
    <property type="molecule type" value="Genomic_DNA"/>
</dbReference>
<dbReference type="Gene3D" id="1.20.120.530">
    <property type="entry name" value="GntR ligand-binding domain-like"/>
    <property type="match status" value="1"/>
</dbReference>
<dbReference type="Pfam" id="PF07729">
    <property type="entry name" value="FCD"/>
    <property type="match status" value="1"/>
</dbReference>
<dbReference type="Gene3D" id="1.10.10.10">
    <property type="entry name" value="Winged helix-like DNA-binding domain superfamily/Winged helix DNA-binding domain"/>
    <property type="match status" value="1"/>
</dbReference>
<dbReference type="InterPro" id="IPR008920">
    <property type="entry name" value="TF_FadR/GntR_C"/>
</dbReference>
<feature type="domain" description="HTH gntR-type" evidence="4">
    <location>
        <begin position="9"/>
        <end position="76"/>
    </location>
</feature>
<dbReference type="SUPFAM" id="SSF48008">
    <property type="entry name" value="GntR ligand-binding domain-like"/>
    <property type="match status" value="1"/>
</dbReference>
<keyword evidence="3" id="KW-0804">Transcription</keyword>
<organism evidence="5">
    <name type="scientific">marine metagenome</name>
    <dbReference type="NCBI Taxonomy" id="408172"/>
    <lineage>
        <taxon>unclassified sequences</taxon>
        <taxon>metagenomes</taxon>
        <taxon>ecological metagenomes</taxon>
    </lineage>
</organism>
<evidence type="ECO:0000259" key="4">
    <source>
        <dbReference type="PROSITE" id="PS50949"/>
    </source>
</evidence>
<keyword evidence="2" id="KW-0238">DNA-binding</keyword>
<dbReference type="Pfam" id="PF00392">
    <property type="entry name" value="GntR"/>
    <property type="match status" value="1"/>
</dbReference>
<accession>A0A382PWE1</accession>
<dbReference type="InterPro" id="IPR011711">
    <property type="entry name" value="GntR_C"/>
</dbReference>
<proteinExistence type="predicted"/>
<name>A0A382PWE1_9ZZZZ</name>
<evidence type="ECO:0000256" key="1">
    <source>
        <dbReference type="ARBA" id="ARBA00023015"/>
    </source>
</evidence>
<dbReference type="SMART" id="SM00345">
    <property type="entry name" value="HTH_GNTR"/>
    <property type="match status" value="1"/>
</dbReference>
<dbReference type="PANTHER" id="PTHR43537">
    <property type="entry name" value="TRANSCRIPTIONAL REGULATOR, GNTR FAMILY"/>
    <property type="match status" value="1"/>
</dbReference>
<dbReference type="SMART" id="SM00895">
    <property type="entry name" value="FCD"/>
    <property type="match status" value="1"/>
</dbReference>
<dbReference type="PROSITE" id="PS50949">
    <property type="entry name" value="HTH_GNTR"/>
    <property type="match status" value="1"/>
</dbReference>